<comment type="similarity">
    <text evidence="1">Belongs to the WXG100 family.</text>
</comment>
<keyword evidence="3" id="KW-1185">Reference proteome</keyword>
<dbReference type="Pfam" id="PF06013">
    <property type="entry name" value="WXG100"/>
    <property type="match status" value="1"/>
</dbReference>
<dbReference type="InterPro" id="IPR036689">
    <property type="entry name" value="ESAT-6-like_sf"/>
</dbReference>
<evidence type="ECO:0000313" key="2">
    <source>
        <dbReference type="EMBL" id="MFC7579813.1"/>
    </source>
</evidence>
<dbReference type="RefSeq" id="WP_380971324.1">
    <property type="nucleotide sequence ID" value="NZ_JBHTEF010000001.1"/>
</dbReference>
<accession>A0ABW2SJH6</accession>
<name>A0ABW2SJH6_9ACTO</name>
<dbReference type="EMBL" id="JBHTEF010000001">
    <property type="protein sequence ID" value="MFC7579813.1"/>
    <property type="molecule type" value="Genomic_DNA"/>
</dbReference>
<gene>
    <name evidence="2" type="ORF">ACFQWG_01025</name>
</gene>
<dbReference type="Proteomes" id="UP001596527">
    <property type="component" value="Unassembled WGS sequence"/>
</dbReference>
<dbReference type="Gene3D" id="1.10.287.1060">
    <property type="entry name" value="ESAT-6-like"/>
    <property type="match status" value="1"/>
</dbReference>
<evidence type="ECO:0000313" key="3">
    <source>
        <dbReference type="Proteomes" id="UP001596527"/>
    </source>
</evidence>
<sequence length="97" mass="9802">MATFTVNSDEVAASAARTTATGERIRAEAAAMMTDLLTLQGSWGGVAAASFADCAAQWRATQAQVEASLEAIASQLAAAAGVYADAEAQSASLFSAR</sequence>
<dbReference type="SUPFAM" id="SSF140453">
    <property type="entry name" value="EsxAB dimer-like"/>
    <property type="match status" value="1"/>
</dbReference>
<reference evidence="3" key="1">
    <citation type="journal article" date="2019" name="Int. J. Syst. Evol. Microbiol.">
        <title>The Global Catalogue of Microorganisms (GCM) 10K type strain sequencing project: providing services to taxonomists for standard genome sequencing and annotation.</title>
        <authorList>
            <consortium name="The Broad Institute Genomics Platform"/>
            <consortium name="The Broad Institute Genome Sequencing Center for Infectious Disease"/>
            <person name="Wu L."/>
            <person name="Ma J."/>
        </authorList>
    </citation>
    <scope>NUCLEOTIDE SEQUENCE [LARGE SCALE GENOMIC DNA]</scope>
    <source>
        <strain evidence="3">CCUG 56698</strain>
    </source>
</reference>
<organism evidence="2 3">
    <name type="scientific">Schaalia naturae</name>
    <dbReference type="NCBI Taxonomy" id="635203"/>
    <lineage>
        <taxon>Bacteria</taxon>
        <taxon>Bacillati</taxon>
        <taxon>Actinomycetota</taxon>
        <taxon>Actinomycetes</taxon>
        <taxon>Actinomycetales</taxon>
        <taxon>Actinomycetaceae</taxon>
        <taxon>Schaalia</taxon>
    </lineage>
</organism>
<dbReference type="NCBIfam" id="TIGR03930">
    <property type="entry name" value="WXG100_ESAT6"/>
    <property type="match status" value="1"/>
</dbReference>
<protein>
    <recommendedName>
        <fullName evidence="1">ESAT-6-like protein</fullName>
    </recommendedName>
</protein>
<proteinExistence type="inferred from homology"/>
<dbReference type="InterPro" id="IPR010310">
    <property type="entry name" value="T7SS_ESAT-6-like"/>
</dbReference>
<comment type="caution">
    <text evidence="2">The sequence shown here is derived from an EMBL/GenBank/DDBJ whole genome shotgun (WGS) entry which is preliminary data.</text>
</comment>
<evidence type="ECO:0000256" key="1">
    <source>
        <dbReference type="RuleBase" id="RU362001"/>
    </source>
</evidence>